<organism evidence="2 3">
    <name type="scientific">Penicillium flavigenum</name>
    <dbReference type="NCBI Taxonomy" id="254877"/>
    <lineage>
        <taxon>Eukaryota</taxon>
        <taxon>Fungi</taxon>
        <taxon>Dikarya</taxon>
        <taxon>Ascomycota</taxon>
        <taxon>Pezizomycotina</taxon>
        <taxon>Eurotiomycetes</taxon>
        <taxon>Eurotiomycetidae</taxon>
        <taxon>Eurotiales</taxon>
        <taxon>Aspergillaceae</taxon>
        <taxon>Penicillium</taxon>
    </lineage>
</organism>
<proteinExistence type="predicted"/>
<feature type="compositionally biased region" description="Basic and acidic residues" evidence="1">
    <location>
        <begin position="454"/>
        <end position="468"/>
    </location>
</feature>
<name>A0A1V6U360_9EURO</name>
<feature type="compositionally biased region" description="Basic and acidic residues" evidence="1">
    <location>
        <begin position="300"/>
        <end position="334"/>
    </location>
</feature>
<keyword evidence="3" id="KW-1185">Reference proteome</keyword>
<reference evidence="3" key="1">
    <citation type="journal article" date="2017" name="Nat. Microbiol.">
        <title>Global analysis of biosynthetic gene clusters reveals vast potential of secondary metabolite production in Penicillium species.</title>
        <authorList>
            <person name="Nielsen J.C."/>
            <person name="Grijseels S."/>
            <person name="Prigent S."/>
            <person name="Ji B."/>
            <person name="Dainat J."/>
            <person name="Nielsen K.F."/>
            <person name="Frisvad J.C."/>
            <person name="Workman M."/>
            <person name="Nielsen J."/>
        </authorList>
    </citation>
    <scope>NUCLEOTIDE SEQUENCE [LARGE SCALE GENOMIC DNA]</scope>
    <source>
        <strain evidence="3">IBT 14082</strain>
    </source>
</reference>
<dbReference type="EMBL" id="MLQL01000001">
    <property type="protein sequence ID" value="OQE32982.1"/>
    <property type="molecule type" value="Genomic_DNA"/>
</dbReference>
<gene>
    <name evidence="2" type="ORF">PENFLA_c001G06763</name>
</gene>
<feature type="compositionally biased region" description="Polar residues" evidence="1">
    <location>
        <begin position="558"/>
        <end position="571"/>
    </location>
</feature>
<evidence type="ECO:0000256" key="1">
    <source>
        <dbReference type="SAM" id="MobiDB-lite"/>
    </source>
</evidence>
<evidence type="ECO:0008006" key="4">
    <source>
        <dbReference type="Google" id="ProtNLM"/>
    </source>
</evidence>
<sequence length="723" mass="81518">MSGLEVVGVVASIIQIADLGAKLSVKLCTFYKTVKVANKSMQELSSDVSLTCSILNELGKTLEQDDQTRLCSKQAFSTAQEVLQECKSVFEEFDTAIEKHSQDNEKNRLTRHARKITIALLGPDLDVLKSNLERLKSTALLMLHVIMYAGQLRKANEKSTMADQRGLIQTLLEEKIANDAKHNTLSKSIQAVSIPKDDSAFQPSVKALSIDPQPTPPTPLWNEVGEYYNLVRGLLCQIDAYQDILEKSRHLRIRNGVINVHSAESVLFQHIHGQAANQLFDDPIFRFRDASFPATHQIHTRSDSPDETAKRGKTRAEPSHSSDSEYEPKREKTGKSYVHRERRRDRDRTRAIVRSCITPSEDNLSNSTSYEVSCHTAPALHKRRSISRGLRLPTTISRYEREVGDEPLARRYSDERDYYELPYVYTNSHESEFEVRRAEAENAYRRSSHRRDHSHFDHGSWPDPRPDDSIAQAPQRCPDRDQGHSSGDSKIYIDKNTRYYDDYPHHRRPIAEGSLVYAGMTESLGSHRKEDEEASHDAAKAPSKPMPRAVARRKPLESKSSFWSYPTSRLNKPTEAPVTPSKPGGSQTSSLDRPHVAASPRRGLAEFYKRKKDPNVKEQAARESLVSESRLPPVGGGKKGADDQLMLEPPPPQPIESSSDDGDYDDDIFIIDEVNKLIGEPIESKEENWDSSSYVSSDAAPDIITLESLVLQWTTLKPEELQV</sequence>
<dbReference type="PANTHER" id="PTHR36167">
    <property type="entry name" value="C2H2 FINGER DOMAIN TRANSCRIPTION FACTOR (EUROFUNG)-RELATED"/>
    <property type="match status" value="1"/>
</dbReference>
<comment type="caution">
    <text evidence="2">The sequence shown here is derived from an EMBL/GenBank/DDBJ whole genome shotgun (WGS) entry which is preliminary data.</text>
</comment>
<feature type="region of interest" description="Disordered" evidence="1">
    <location>
        <begin position="444"/>
        <end position="493"/>
    </location>
</feature>
<accession>A0A1V6U360</accession>
<feature type="region of interest" description="Disordered" evidence="1">
    <location>
        <begin position="296"/>
        <end position="348"/>
    </location>
</feature>
<dbReference type="InterPro" id="IPR039327">
    <property type="entry name" value="CON7-like"/>
</dbReference>
<dbReference type="STRING" id="254877.A0A1V6U360"/>
<evidence type="ECO:0000313" key="3">
    <source>
        <dbReference type="Proteomes" id="UP000191342"/>
    </source>
</evidence>
<dbReference type="AlphaFoldDB" id="A0A1V6U360"/>
<feature type="compositionally biased region" description="Basic and acidic residues" evidence="1">
    <location>
        <begin position="603"/>
        <end position="621"/>
    </location>
</feature>
<evidence type="ECO:0000313" key="2">
    <source>
        <dbReference type="EMBL" id="OQE32982.1"/>
    </source>
</evidence>
<feature type="region of interest" description="Disordered" evidence="1">
    <location>
        <begin position="525"/>
        <end position="666"/>
    </location>
</feature>
<dbReference type="GO" id="GO:0006355">
    <property type="term" value="P:regulation of DNA-templated transcription"/>
    <property type="evidence" value="ECO:0007669"/>
    <property type="project" value="InterPro"/>
</dbReference>
<dbReference type="Proteomes" id="UP000191342">
    <property type="component" value="Unassembled WGS sequence"/>
</dbReference>
<dbReference type="PANTHER" id="PTHR36167:SF4">
    <property type="entry name" value="FUNGAL N-TERMINAL DOMAIN-CONTAINING PROTEIN"/>
    <property type="match status" value="1"/>
</dbReference>
<dbReference type="OrthoDB" id="5431013at2759"/>
<protein>
    <recommendedName>
        <fullName evidence="4">Fungal N-terminal domain-containing protein</fullName>
    </recommendedName>
</protein>
<feature type="compositionally biased region" description="Basic and acidic residues" evidence="1">
    <location>
        <begin position="525"/>
        <end position="539"/>
    </location>
</feature>